<dbReference type="PANTHER" id="PTHR11257">
    <property type="entry name" value="CHEMOSENSORY PROTEIN-RELATED"/>
    <property type="match status" value="1"/>
</dbReference>
<dbReference type="PANTHER" id="PTHR11257:SF12">
    <property type="entry name" value="EJACULATORY BULB-SPECIFIC PROTEIN 3-RELATED"/>
    <property type="match status" value="1"/>
</dbReference>
<name>F4W907_ACREC</name>
<dbReference type="OMA" id="FAAVIDW"/>
<dbReference type="EMBL" id="GL888002">
    <property type="protein sequence ID" value="EGI69189.1"/>
    <property type="molecule type" value="Genomic_DNA"/>
</dbReference>
<dbReference type="Proteomes" id="UP000007755">
    <property type="component" value="Unassembled WGS sequence"/>
</dbReference>
<evidence type="ECO:0000313" key="1">
    <source>
        <dbReference type="EMBL" id="EGI69189.1"/>
    </source>
</evidence>
<dbReference type="SUPFAM" id="SSF100910">
    <property type="entry name" value="Chemosensory protein Csp2"/>
    <property type="match status" value="1"/>
</dbReference>
<proteinExistence type="predicted"/>
<dbReference type="Pfam" id="PF03392">
    <property type="entry name" value="OS-D"/>
    <property type="match status" value="1"/>
</dbReference>
<accession>F4W907</accession>
<dbReference type="Gene3D" id="1.10.2080.10">
    <property type="entry name" value="Insect odorant-binding protein A10/Ejaculatory bulb-specific protein 3"/>
    <property type="match status" value="1"/>
</dbReference>
<sequence>MDAILRNDTERIEYLNCYMNTGPCTPIQKTFTDMFSEAYHTQCKKCTEKQKKMLSSVVNWYKKNDPDMWQLIVAKSVEDMKKKTTQ</sequence>
<evidence type="ECO:0000313" key="2">
    <source>
        <dbReference type="Proteomes" id="UP000007755"/>
    </source>
</evidence>
<dbReference type="KEGG" id="aec:105154682"/>
<organism evidence="2">
    <name type="scientific">Acromyrmex echinatior</name>
    <name type="common">Panamanian leafcutter ant</name>
    <name type="synonym">Acromyrmex octospinosus echinatior</name>
    <dbReference type="NCBI Taxonomy" id="103372"/>
    <lineage>
        <taxon>Eukaryota</taxon>
        <taxon>Metazoa</taxon>
        <taxon>Ecdysozoa</taxon>
        <taxon>Arthropoda</taxon>
        <taxon>Hexapoda</taxon>
        <taxon>Insecta</taxon>
        <taxon>Pterygota</taxon>
        <taxon>Neoptera</taxon>
        <taxon>Endopterygota</taxon>
        <taxon>Hymenoptera</taxon>
        <taxon>Apocrita</taxon>
        <taxon>Aculeata</taxon>
        <taxon>Formicoidea</taxon>
        <taxon>Formicidae</taxon>
        <taxon>Myrmicinae</taxon>
        <taxon>Acromyrmex</taxon>
    </lineage>
</organism>
<dbReference type="AlphaFoldDB" id="F4W907"/>
<dbReference type="OrthoDB" id="7548607at2759"/>
<keyword evidence="2" id="KW-1185">Reference proteome</keyword>
<dbReference type="InterPro" id="IPR036682">
    <property type="entry name" value="OS_D_A10/PebIII_sf"/>
</dbReference>
<protein>
    <submittedName>
        <fullName evidence="1">Putative odorant-binding protein A10</fullName>
    </submittedName>
</protein>
<dbReference type="InterPro" id="IPR005055">
    <property type="entry name" value="A10/PebIII"/>
</dbReference>
<dbReference type="InParanoid" id="F4W907"/>
<gene>
    <name evidence="1" type="ORF">G5I_01953</name>
</gene>
<reference evidence="1" key="1">
    <citation type="submission" date="2011-02" db="EMBL/GenBank/DDBJ databases">
        <title>The genome of the leaf-cutting ant Acromyrmex echinatior suggests key adaptations to social evolution and fungus farming.</title>
        <authorList>
            <person name="Nygaard S."/>
            <person name="Zhang G."/>
        </authorList>
    </citation>
    <scope>NUCLEOTIDE SEQUENCE</scope>
</reference>